<accession>K6HBD6</accession>
<organism evidence="1 2">
    <name type="scientific">Solidesulfovibrio magneticus str. Maddingley MBC34</name>
    <dbReference type="NCBI Taxonomy" id="1206767"/>
    <lineage>
        <taxon>Bacteria</taxon>
        <taxon>Pseudomonadati</taxon>
        <taxon>Thermodesulfobacteriota</taxon>
        <taxon>Desulfovibrionia</taxon>
        <taxon>Desulfovibrionales</taxon>
        <taxon>Desulfovibrionaceae</taxon>
        <taxon>Solidesulfovibrio</taxon>
    </lineage>
</organism>
<comment type="caution">
    <text evidence="1">The sequence shown here is derived from an EMBL/GenBank/DDBJ whole genome shotgun (WGS) entry which is preliminary data.</text>
</comment>
<dbReference type="AlphaFoldDB" id="K6HBD6"/>
<evidence type="ECO:0000313" key="1">
    <source>
        <dbReference type="EMBL" id="EKO39808.1"/>
    </source>
</evidence>
<dbReference type="Proteomes" id="UP000006272">
    <property type="component" value="Unassembled WGS sequence"/>
</dbReference>
<name>K6HBD6_9BACT</name>
<protein>
    <submittedName>
        <fullName evidence="1">Uncharacterized protein</fullName>
    </submittedName>
</protein>
<sequence length="92" mass="9784">MPPGVPDVPGAPDALDAEARRLLAALAAEPDAPFPRRTLPGETALGLGYGPGMAWKLLRRLFAAGYYEYDISAYSGRLTEAGRQAAKRIDAL</sequence>
<gene>
    <name evidence="1" type="ORF">B193_1495</name>
</gene>
<reference evidence="1 2" key="1">
    <citation type="submission" date="2012-07" db="EMBL/GenBank/DDBJ databases">
        <title>Draft genome sequence of Desulfovibrio magneticus str. Maddingley MBC34 obtained from a metagenomic sequence of a methanogenic enrichment isolated from coal-seam formation water in Victoria, Australia.</title>
        <authorList>
            <person name="Greenfield P."/>
            <person name="Hendry P."/>
            <person name="Li D."/>
            <person name="Rosewarne C.P."/>
            <person name="Tran-Dinh N."/>
            <person name="Elbourne L.D.H."/>
            <person name="Paulsen I.T."/>
            <person name="Midgley D.J."/>
        </authorList>
    </citation>
    <scope>NUCLEOTIDE SEQUENCE [LARGE SCALE GENOMIC DNA]</scope>
    <source>
        <strain evidence="2">Maddingley MBC34</strain>
    </source>
</reference>
<dbReference type="PATRIC" id="fig|1206767.3.peg.1459"/>
<evidence type="ECO:0000313" key="2">
    <source>
        <dbReference type="Proteomes" id="UP000006272"/>
    </source>
</evidence>
<dbReference type="EMBL" id="ALAO01000115">
    <property type="protein sequence ID" value="EKO39808.1"/>
    <property type="molecule type" value="Genomic_DNA"/>
</dbReference>
<proteinExistence type="predicted"/>